<dbReference type="GO" id="GO:0005829">
    <property type="term" value="C:cytosol"/>
    <property type="evidence" value="ECO:0007669"/>
    <property type="project" value="TreeGrafter"/>
</dbReference>
<evidence type="ECO:0000256" key="2">
    <source>
        <dbReference type="ARBA" id="ARBA00022927"/>
    </source>
</evidence>
<dbReference type="RefSeq" id="WP_111385222.1">
    <property type="nucleotide sequence ID" value="NZ_NPEW01000083.1"/>
</dbReference>
<evidence type="ECO:0000313" key="4">
    <source>
        <dbReference type="Proteomes" id="UP000289200"/>
    </source>
</evidence>
<dbReference type="InterPro" id="IPR051472">
    <property type="entry name" value="T3SS_Stator/FliH"/>
</dbReference>
<keyword evidence="1" id="KW-0813">Transport</keyword>
<dbReference type="OrthoDB" id="7304298at2"/>
<keyword evidence="2" id="KW-0653">Protein transport</keyword>
<keyword evidence="4" id="KW-1185">Reference proteome</keyword>
<dbReference type="NCBIfam" id="NF004690">
    <property type="entry name" value="PRK06032.1-1"/>
    <property type="match status" value="1"/>
</dbReference>
<name>A0A327K7H1_9BRAD</name>
<gene>
    <name evidence="3" type="ORF">RHODGE_RHODGE_01961</name>
</gene>
<accession>A0A327K7H1</accession>
<evidence type="ECO:0000313" key="3">
    <source>
        <dbReference type="EMBL" id="VCU08799.1"/>
    </source>
</evidence>
<dbReference type="PANTHER" id="PTHR34982:SF1">
    <property type="entry name" value="FLAGELLAR ASSEMBLY PROTEIN FLIH"/>
    <property type="match status" value="1"/>
</dbReference>
<comment type="caution">
    <text evidence="3">The sequence shown here is derived from an EMBL/GenBank/DDBJ whole genome shotgun (WGS) entry which is preliminary data.</text>
</comment>
<dbReference type="AlphaFoldDB" id="A0A327K7H1"/>
<proteinExistence type="predicted"/>
<dbReference type="EMBL" id="UWOC01000136">
    <property type="protein sequence ID" value="VCU08799.1"/>
    <property type="molecule type" value="Genomic_DNA"/>
</dbReference>
<sequence>MSAPAKFLFDLDFAAPVKPKTEPTISPAEHEAAIAAAEQRGYQKGLVAAEAQARTQAERQTAAAFDRIAAALGIVAAQIPALTARIEADAAELGAAVARKLAPALIAAEPFGEVGGLVSSCLRELLGAPHVVVRVHEALYDVAREKLGEMARGRGFDGRLVVLGEAEIAPGDCRIEWADGGLIRDRAAIEAAIDEAVGRYIAARRGAA</sequence>
<dbReference type="GO" id="GO:0015031">
    <property type="term" value="P:protein transport"/>
    <property type="evidence" value="ECO:0007669"/>
    <property type="project" value="UniProtKB-KW"/>
</dbReference>
<reference evidence="4" key="1">
    <citation type="submission" date="2018-10" db="EMBL/GenBank/DDBJ databases">
        <authorList>
            <person name="Peiro R."/>
            <person name="Begona"/>
            <person name="Cbmso G."/>
            <person name="Lopez M."/>
            <person name="Gonzalez S."/>
            <person name="Sacristan E."/>
            <person name="Castillo E."/>
        </authorList>
    </citation>
    <scope>NUCLEOTIDE SEQUENCE [LARGE SCALE GENOMIC DNA]</scope>
</reference>
<evidence type="ECO:0000256" key="1">
    <source>
        <dbReference type="ARBA" id="ARBA00022448"/>
    </source>
</evidence>
<organism evidence="3 4">
    <name type="scientific">Rhodoplanes serenus</name>
    <dbReference type="NCBI Taxonomy" id="200615"/>
    <lineage>
        <taxon>Bacteria</taxon>
        <taxon>Pseudomonadati</taxon>
        <taxon>Pseudomonadota</taxon>
        <taxon>Alphaproteobacteria</taxon>
        <taxon>Hyphomicrobiales</taxon>
        <taxon>Nitrobacteraceae</taxon>
        <taxon>Rhodoplanes</taxon>
    </lineage>
</organism>
<dbReference type="PANTHER" id="PTHR34982">
    <property type="entry name" value="YOP PROTEINS TRANSLOCATION PROTEIN L"/>
    <property type="match status" value="1"/>
</dbReference>
<protein>
    <submittedName>
        <fullName evidence="3">Uncharacterized protein</fullName>
    </submittedName>
</protein>
<dbReference type="Proteomes" id="UP000289200">
    <property type="component" value="Unassembled WGS sequence"/>
</dbReference>